<feature type="transmembrane region" description="Helical" evidence="1">
    <location>
        <begin position="79"/>
        <end position="101"/>
    </location>
</feature>
<reference evidence="2 3" key="1">
    <citation type="journal article" date="2019" name="Int. J. Syst. Evol. Microbiol.">
        <title>The Global Catalogue of Microorganisms (GCM) 10K type strain sequencing project: providing services to taxonomists for standard genome sequencing and annotation.</title>
        <authorList>
            <consortium name="The Broad Institute Genomics Platform"/>
            <consortium name="The Broad Institute Genome Sequencing Center for Infectious Disease"/>
            <person name="Wu L."/>
            <person name="Ma J."/>
        </authorList>
    </citation>
    <scope>NUCLEOTIDE SEQUENCE [LARGE SCALE GENOMIC DNA]</scope>
    <source>
        <strain evidence="2 3">CGMCC 1.3239</strain>
    </source>
</reference>
<sequence length="195" mass="20381">MNDQMDSEDDPFVEPSDRSRYELMRAKHLMVPLSAARKARWCGYLLFVAALAAPIVFTLPEPIVEAQFTGDPIRTPLGAAAVASFGVLCLALAGIGLGLLARMKTGDPPESRVWTLIGLEDALTGIGFITGFLGVVTGVGILAIGHTGVERTAWFADIGVDPYLTFGSVPVTPLATSALALVAAVVVVGLSLSAE</sequence>
<protein>
    <recommendedName>
        <fullName evidence="4">ABC transporter permease</fullName>
    </recommendedName>
</protein>
<keyword evidence="3" id="KW-1185">Reference proteome</keyword>
<feature type="transmembrane region" description="Helical" evidence="1">
    <location>
        <begin position="174"/>
        <end position="194"/>
    </location>
</feature>
<evidence type="ECO:0000256" key="1">
    <source>
        <dbReference type="SAM" id="Phobius"/>
    </source>
</evidence>
<feature type="transmembrane region" description="Helical" evidence="1">
    <location>
        <begin position="122"/>
        <end position="144"/>
    </location>
</feature>
<proteinExistence type="predicted"/>
<evidence type="ECO:0008006" key="4">
    <source>
        <dbReference type="Google" id="ProtNLM"/>
    </source>
</evidence>
<comment type="caution">
    <text evidence="2">The sequence shown here is derived from an EMBL/GenBank/DDBJ whole genome shotgun (WGS) entry which is preliminary data.</text>
</comment>
<keyword evidence="1" id="KW-0472">Membrane</keyword>
<evidence type="ECO:0000313" key="3">
    <source>
        <dbReference type="Proteomes" id="UP001596442"/>
    </source>
</evidence>
<accession>A0ABD5S775</accession>
<keyword evidence="1" id="KW-1133">Transmembrane helix</keyword>
<dbReference type="Proteomes" id="UP001596442">
    <property type="component" value="Unassembled WGS sequence"/>
</dbReference>
<name>A0ABD5S775_9EURY</name>
<gene>
    <name evidence="2" type="ORF">ACFQEU_02165</name>
</gene>
<evidence type="ECO:0000313" key="2">
    <source>
        <dbReference type="EMBL" id="MFC6752280.1"/>
    </source>
</evidence>
<dbReference type="EMBL" id="JBHSWW010000013">
    <property type="protein sequence ID" value="MFC6752280.1"/>
    <property type="molecule type" value="Genomic_DNA"/>
</dbReference>
<keyword evidence="1" id="KW-0812">Transmembrane</keyword>
<dbReference type="AlphaFoldDB" id="A0ABD5S775"/>
<organism evidence="2 3">
    <name type="scientific">Halorubrum tibetense</name>
    <dbReference type="NCBI Taxonomy" id="175631"/>
    <lineage>
        <taxon>Archaea</taxon>
        <taxon>Methanobacteriati</taxon>
        <taxon>Methanobacteriota</taxon>
        <taxon>Stenosarchaea group</taxon>
        <taxon>Halobacteria</taxon>
        <taxon>Halobacteriales</taxon>
        <taxon>Haloferacaceae</taxon>
        <taxon>Halorubrum</taxon>
    </lineage>
</organism>
<dbReference type="RefSeq" id="WP_379778783.1">
    <property type="nucleotide sequence ID" value="NZ_JBHSWW010000013.1"/>
</dbReference>
<feature type="transmembrane region" description="Helical" evidence="1">
    <location>
        <begin position="41"/>
        <end position="59"/>
    </location>
</feature>